<dbReference type="Gene3D" id="3.30.530.20">
    <property type="match status" value="1"/>
</dbReference>
<comment type="caution">
    <text evidence="1">The sequence shown here is derived from an EMBL/GenBank/DDBJ whole genome shotgun (WGS) entry which is preliminary data.</text>
</comment>
<dbReference type="Pfam" id="PF10604">
    <property type="entry name" value="Polyketide_cyc2"/>
    <property type="match status" value="1"/>
</dbReference>
<dbReference type="OrthoDB" id="5458416at2"/>
<gene>
    <name evidence="1" type="ORF">E1293_36480</name>
</gene>
<proteinExistence type="predicted"/>
<protein>
    <submittedName>
        <fullName evidence="1">SRPBCC family protein</fullName>
    </submittedName>
</protein>
<evidence type="ECO:0000313" key="2">
    <source>
        <dbReference type="Proteomes" id="UP000295578"/>
    </source>
</evidence>
<dbReference type="InterPro" id="IPR019587">
    <property type="entry name" value="Polyketide_cyclase/dehydratase"/>
</dbReference>
<sequence length="144" mass="15815">MSAARHRLTGRLTVALPPDEAFRLFTARGEQAWVPRWEPHFPAAVTDDAEPGTVFQTHAHDETTTWIVVDSTPGRHIRYARVTPNTSAGTVTVTLTESGDHTEVAVTYELTALTETAADDLSRFADDYPTFLTTWQTAIAEASS</sequence>
<keyword evidence="2" id="KW-1185">Reference proteome</keyword>
<evidence type="ECO:0000313" key="1">
    <source>
        <dbReference type="EMBL" id="TDD68854.1"/>
    </source>
</evidence>
<dbReference type="SUPFAM" id="SSF55961">
    <property type="entry name" value="Bet v1-like"/>
    <property type="match status" value="1"/>
</dbReference>
<reference evidence="1 2" key="1">
    <citation type="submission" date="2019-03" db="EMBL/GenBank/DDBJ databases">
        <title>Draft genome sequences of novel Actinobacteria.</title>
        <authorList>
            <person name="Sahin N."/>
            <person name="Ay H."/>
            <person name="Saygin H."/>
        </authorList>
    </citation>
    <scope>NUCLEOTIDE SEQUENCE [LARGE SCALE GENOMIC DNA]</scope>
    <source>
        <strain evidence="1 2">DSM 45941</strain>
    </source>
</reference>
<dbReference type="RefSeq" id="WP_132202931.1">
    <property type="nucleotide sequence ID" value="NZ_SMKY01000261.1"/>
</dbReference>
<organism evidence="1 2">
    <name type="scientific">Actinomadura darangshiensis</name>
    <dbReference type="NCBI Taxonomy" id="705336"/>
    <lineage>
        <taxon>Bacteria</taxon>
        <taxon>Bacillati</taxon>
        <taxon>Actinomycetota</taxon>
        <taxon>Actinomycetes</taxon>
        <taxon>Streptosporangiales</taxon>
        <taxon>Thermomonosporaceae</taxon>
        <taxon>Actinomadura</taxon>
    </lineage>
</organism>
<accession>A0A4R5ADE3</accession>
<name>A0A4R5ADE3_9ACTN</name>
<dbReference type="AlphaFoldDB" id="A0A4R5ADE3"/>
<dbReference type="Proteomes" id="UP000295578">
    <property type="component" value="Unassembled WGS sequence"/>
</dbReference>
<dbReference type="InterPro" id="IPR023393">
    <property type="entry name" value="START-like_dom_sf"/>
</dbReference>
<dbReference type="EMBL" id="SMKY01000261">
    <property type="protein sequence ID" value="TDD68854.1"/>
    <property type="molecule type" value="Genomic_DNA"/>
</dbReference>